<feature type="transmembrane region" description="Helical" evidence="2">
    <location>
        <begin position="30"/>
        <end position="58"/>
    </location>
</feature>
<feature type="compositionally biased region" description="Basic and acidic residues" evidence="1">
    <location>
        <begin position="1"/>
        <end position="11"/>
    </location>
</feature>
<evidence type="ECO:0000256" key="1">
    <source>
        <dbReference type="SAM" id="MobiDB-lite"/>
    </source>
</evidence>
<feature type="transmembrane region" description="Helical" evidence="2">
    <location>
        <begin position="309"/>
        <end position="329"/>
    </location>
</feature>
<organism evidence="3 4">
    <name type="scientific">Cryobacterium lyxosi</name>
    <dbReference type="NCBI Taxonomy" id="1259228"/>
    <lineage>
        <taxon>Bacteria</taxon>
        <taxon>Bacillati</taxon>
        <taxon>Actinomycetota</taxon>
        <taxon>Actinomycetes</taxon>
        <taxon>Micrococcales</taxon>
        <taxon>Microbacteriaceae</taxon>
        <taxon>Cryobacterium</taxon>
    </lineage>
</organism>
<dbReference type="OrthoDB" id="4336304at2"/>
<dbReference type="RefSeq" id="WP_134571618.1">
    <property type="nucleotide sequence ID" value="NZ_SOGT01000004.1"/>
</dbReference>
<sequence>MPPRSTTERRPTNAAPAASSSNLWPARTRLLLRLALLVTVAVLAPVLTTLVVAAPAVAIDDGTLGIRPELESDFFHINLAPGAAIEANAIVSNHTDAPVTLLNYAVDGQSTEQGAFALAAQADAQTAVGSWVTLGADSITIPADSDLTVPFRLSVPLTATPGDYAGGIIIQSPPIQGDTTTSDGDAALRLDVIQRQGVRIYLTVAGTATTQLNHGALSWERSGDAVTFTLPIQNTGNTILYPTAGLSLNSVIGATTELQFGAPESILPGSTLNLEATLPQAAFIQLGSADAQLVSDAGTQQISASFNYVPWWIIGIILLLVLAIAFAVWRVTLFVGRARRALAQVARAVPAASNDLGDHAGKNAADPADSDTDAPLRRPRR</sequence>
<reference evidence="3 4" key="1">
    <citation type="submission" date="2019-03" db="EMBL/GenBank/DDBJ databases">
        <title>Genomics of glacier-inhabiting Cryobacterium strains.</title>
        <authorList>
            <person name="Liu Q."/>
            <person name="Xin Y.-H."/>
        </authorList>
    </citation>
    <scope>NUCLEOTIDE SEQUENCE [LARGE SCALE GENOMIC DNA]</scope>
    <source>
        <strain evidence="3 4">TMT1-1</strain>
    </source>
</reference>
<feature type="region of interest" description="Disordered" evidence="1">
    <location>
        <begin position="1"/>
        <end position="20"/>
    </location>
</feature>
<evidence type="ECO:0000313" key="3">
    <source>
        <dbReference type="EMBL" id="TFD28125.1"/>
    </source>
</evidence>
<keyword evidence="2" id="KW-0812">Transmembrane</keyword>
<comment type="caution">
    <text evidence="3">The sequence shown here is derived from an EMBL/GenBank/DDBJ whole genome shotgun (WGS) entry which is preliminary data.</text>
</comment>
<keyword evidence="2" id="KW-1133">Transmembrane helix</keyword>
<protein>
    <submittedName>
        <fullName evidence="3">DUF916 domain-containing protein</fullName>
    </submittedName>
</protein>
<gene>
    <name evidence="3" type="ORF">E3T27_03605</name>
</gene>
<dbReference type="AlphaFoldDB" id="A0A4R8ZKH9"/>
<accession>A0A4R8ZKH9</accession>
<proteinExistence type="predicted"/>
<feature type="region of interest" description="Disordered" evidence="1">
    <location>
        <begin position="354"/>
        <end position="381"/>
    </location>
</feature>
<evidence type="ECO:0000313" key="4">
    <source>
        <dbReference type="Proteomes" id="UP000298424"/>
    </source>
</evidence>
<name>A0A4R8ZKH9_9MICO</name>
<keyword evidence="4" id="KW-1185">Reference proteome</keyword>
<evidence type="ECO:0000256" key="2">
    <source>
        <dbReference type="SAM" id="Phobius"/>
    </source>
</evidence>
<keyword evidence="2" id="KW-0472">Membrane</keyword>
<dbReference type="EMBL" id="SOGT01000004">
    <property type="protein sequence ID" value="TFD28125.1"/>
    <property type="molecule type" value="Genomic_DNA"/>
</dbReference>
<dbReference type="Proteomes" id="UP000298424">
    <property type="component" value="Unassembled WGS sequence"/>
</dbReference>